<dbReference type="InterPro" id="IPR025714">
    <property type="entry name" value="Methyltranfer_dom"/>
</dbReference>
<sequence>MPFNEMSVAAYKNVEEYYGKVLQTSKSLKTSACTAASRPPEHVLKVLGRIPEEVSEKFYGCGAPLPAGIQGLHILDLGSGSGRDCYAAAAMVGEAGRVTGLDMTVEQLQVAERHAEEYCTQQLGYARVNMAFVKGHIEFLDRAGLEDSTVDMIISNCVINLSPDKYRVLSEAYRVLRSGGEMYFSDVYCDRRVPDAAQQNEVLWGECISGALYRGNAHFYSSTYRLFKLPGLLEPAHENYGQKATYMGTVPGSAHDFVLDENHRFETGKPALVCGNTAAMLGEGGMSWLSKHFQVSAARSVHLGAFGHRPIPSANPAPPQQNKPIAKDAGRMYIAVGASCCSGSLHLGLQVSMPQNANSYMEPLVLIDLKAAENALGSR</sequence>
<dbReference type="AlphaFoldDB" id="A0AAW1RL51"/>
<comment type="similarity">
    <text evidence="3">Belongs to the methyltransferase superfamily. Arsenite methyltransferase family.</text>
</comment>
<evidence type="ECO:0000313" key="11">
    <source>
        <dbReference type="Proteomes" id="UP001438707"/>
    </source>
</evidence>
<keyword evidence="2" id="KW-0949">S-adenosyl-L-methionine</keyword>
<evidence type="ECO:0000256" key="3">
    <source>
        <dbReference type="ARBA" id="ARBA00034487"/>
    </source>
</evidence>
<gene>
    <name evidence="10" type="ORF">WJX74_003766</name>
</gene>
<evidence type="ECO:0000313" key="10">
    <source>
        <dbReference type="EMBL" id="KAK9834529.1"/>
    </source>
</evidence>
<dbReference type="EC" id="2.1.1.137" evidence="4"/>
<dbReference type="Pfam" id="PF13847">
    <property type="entry name" value="Methyltransf_31"/>
    <property type="match status" value="1"/>
</dbReference>
<feature type="domain" description="Methyltransferase" evidence="9">
    <location>
        <begin position="71"/>
        <end position="215"/>
    </location>
</feature>
<dbReference type="GO" id="GO:0030791">
    <property type="term" value="F:arsenite methyltransferase activity"/>
    <property type="evidence" value="ECO:0007669"/>
    <property type="project" value="UniProtKB-EC"/>
</dbReference>
<organism evidence="10 11">
    <name type="scientific">Apatococcus lobatus</name>
    <dbReference type="NCBI Taxonomy" id="904363"/>
    <lineage>
        <taxon>Eukaryota</taxon>
        <taxon>Viridiplantae</taxon>
        <taxon>Chlorophyta</taxon>
        <taxon>core chlorophytes</taxon>
        <taxon>Trebouxiophyceae</taxon>
        <taxon>Chlorellales</taxon>
        <taxon>Chlorellaceae</taxon>
        <taxon>Apatococcus</taxon>
    </lineage>
</organism>
<comment type="catalytic activity">
    <reaction evidence="8">
        <text>arsenic triglutathione + 3 [thioredoxin]-dithiol + 3 S-adenosyl-L-methionine = trimethylarsine + 3 [thioredoxin]-disulfide + 3 glutathione + 3 S-adenosyl-L-homocysteine + 3 H(+)</text>
        <dbReference type="Rhea" id="RHEA:69432"/>
        <dbReference type="Rhea" id="RHEA-COMP:10698"/>
        <dbReference type="Rhea" id="RHEA-COMP:10700"/>
        <dbReference type="ChEBI" id="CHEBI:15378"/>
        <dbReference type="ChEBI" id="CHEBI:27130"/>
        <dbReference type="ChEBI" id="CHEBI:29950"/>
        <dbReference type="ChEBI" id="CHEBI:50058"/>
        <dbReference type="ChEBI" id="CHEBI:57856"/>
        <dbReference type="ChEBI" id="CHEBI:57925"/>
        <dbReference type="ChEBI" id="CHEBI:59789"/>
        <dbReference type="ChEBI" id="CHEBI:183640"/>
        <dbReference type="EC" id="2.1.1.137"/>
    </reaction>
</comment>
<reference evidence="10 11" key="1">
    <citation type="journal article" date="2024" name="Nat. Commun.">
        <title>Phylogenomics reveals the evolutionary origins of lichenization in chlorophyte algae.</title>
        <authorList>
            <person name="Puginier C."/>
            <person name="Libourel C."/>
            <person name="Otte J."/>
            <person name="Skaloud P."/>
            <person name="Haon M."/>
            <person name="Grisel S."/>
            <person name="Petersen M."/>
            <person name="Berrin J.G."/>
            <person name="Delaux P.M."/>
            <person name="Dal Grande F."/>
            <person name="Keller J."/>
        </authorList>
    </citation>
    <scope>NUCLEOTIDE SEQUENCE [LARGE SCALE GENOMIC DNA]</scope>
    <source>
        <strain evidence="10 11">SAG 2145</strain>
    </source>
</reference>
<evidence type="ECO:0000256" key="5">
    <source>
        <dbReference type="ARBA" id="ARBA00034545"/>
    </source>
</evidence>
<protein>
    <recommendedName>
        <fullName evidence="5">Arsenite methyltransferase</fullName>
        <ecNumber evidence="4">2.1.1.137</ecNumber>
    </recommendedName>
</protein>
<evidence type="ECO:0000259" key="9">
    <source>
        <dbReference type="Pfam" id="PF13847"/>
    </source>
</evidence>
<dbReference type="PANTHER" id="PTHR43675">
    <property type="entry name" value="ARSENITE METHYLTRANSFERASE"/>
    <property type="match status" value="1"/>
</dbReference>
<dbReference type="Gene3D" id="3.40.5.100">
    <property type="match status" value="1"/>
</dbReference>
<dbReference type="EMBL" id="JALJOS010000009">
    <property type="protein sequence ID" value="KAK9834529.1"/>
    <property type="molecule type" value="Genomic_DNA"/>
</dbReference>
<proteinExistence type="inferred from homology"/>
<evidence type="ECO:0000256" key="8">
    <source>
        <dbReference type="ARBA" id="ARBA00048428"/>
    </source>
</evidence>
<dbReference type="PANTHER" id="PTHR43675:SF8">
    <property type="entry name" value="ARSENITE METHYLTRANSFERASE"/>
    <property type="match status" value="1"/>
</dbReference>
<dbReference type="CDD" id="cd02440">
    <property type="entry name" value="AdoMet_MTases"/>
    <property type="match status" value="1"/>
</dbReference>
<accession>A0AAW1RL51</accession>
<evidence type="ECO:0000256" key="4">
    <source>
        <dbReference type="ARBA" id="ARBA00034521"/>
    </source>
</evidence>
<keyword evidence="1" id="KW-0808">Transferase</keyword>
<evidence type="ECO:0000256" key="2">
    <source>
        <dbReference type="ARBA" id="ARBA00022691"/>
    </source>
</evidence>
<evidence type="ECO:0000256" key="7">
    <source>
        <dbReference type="ARBA" id="ARBA00047943"/>
    </source>
</evidence>
<comment type="catalytic activity">
    <reaction evidence="7">
        <text>arsenic triglutathione + 2 [thioredoxin]-dithiol + 2 S-adenosyl-L-methionine + H2O = dimethylarsinous acid + 2 [thioredoxin]-disulfide + 3 glutathione + 2 S-adenosyl-L-homocysteine + 2 H(+)</text>
        <dbReference type="Rhea" id="RHEA:69464"/>
        <dbReference type="Rhea" id="RHEA-COMP:10698"/>
        <dbReference type="Rhea" id="RHEA-COMP:10700"/>
        <dbReference type="ChEBI" id="CHEBI:15377"/>
        <dbReference type="ChEBI" id="CHEBI:15378"/>
        <dbReference type="ChEBI" id="CHEBI:23808"/>
        <dbReference type="ChEBI" id="CHEBI:29950"/>
        <dbReference type="ChEBI" id="CHEBI:50058"/>
        <dbReference type="ChEBI" id="CHEBI:57856"/>
        <dbReference type="ChEBI" id="CHEBI:57925"/>
        <dbReference type="ChEBI" id="CHEBI:59789"/>
        <dbReference type="ChEBI" id="CHEBI:183640"/>
        <dbReference type="EC" id="2.1.1.137"/>
    </reaction>
</comment>
<dbReference type="Gene3D" id="3.40.50.150">
    <property type="entry name" value="Vaccinia Virus protein VP39"/>
    <property type="match status" value="1"/>
</dbReference>
<dbReference type="InterPro" id="IPR026669">
    <property type="entry name" value="Arsenite_MeTrfase-like"/>
</dbReference>
<comment type="catalytic activity">
    <reaction evidence="6">
        <text>arsenic triglutathione + [thioredoxin]-dithiol + S-adenosyl-L-methionine + 2 H2O = methylarsonous acid + [thioredoxin]-disulfide + 3 glutathione + S-adenosyl-L-homocysteine + H(+)</text>
        <dbReference type="Rhea" id="RHEA:69460"/>
        <dbReference type="Rhea" id="RHEA-COMP:10698"/>
        <dbReference type="Rhea" id="RHEA-COMP:10700"/>
        <dbReference type="ChEBI" id="CHEBI:15377"/>
        <dbReference type="ChEBI" id="CHEBI:15378"/>
        <dbReference type="ChEBI" id="CHEBI:17826"/>
        <dbReference type="ChEBI" id="CHEBI:29950"/>
        <dbReference type="ChEBI" id="CHEBI:50058"/>
        <dbReference type="ChEBI" id="CHEBI:57856"/>
        <dbReference type="ChEBI" id="CHEBI:57925"/>
        <dbReference type="ChEBI" id="CHEBI:59789"/>
        <dbReference type="ChEBI" id="CHEBI:183640"/>
        <dbReference type="EC" id="2.1.1.137"/>
    </reaction>
</comment>
<dbReference type="Proteomes" id="UP001438707">
    <property type="component" value="Unassembled WGS sequence"/>
</dbReference>
<keyword evidence="11" id="KW-1185">Reference proteome</keyword>
<evidence type="ECO:0000256" key="1">
    <source>
        <dbReference type="ARBA" id="ARBA00022679"/>
    </source>
</evidence>
<dbReference type="SUPFAM" id="SSF53335">
    <property type="entry name" value="S-adenosyl-L-methionine-dependent methyltransferases"/>
    <property type="match status" value="1"/>
</dbReference>
<name>A0AAW1RL51_9CHLO</name>
<comment type="caution">
    <text evidence="10">The sequence shown here is derived from an EMBL/GenBank/DDBJ whole genome shotgun (WGS) entry which is preliminary data.</text>
</comment>
<dbReference type="InterPro" id="IPR029063">
    <property type="entry name" value="SAM-dependent_MTases_sf"/>
</dbReference>
<evidence type="ECO:0000256" key="6">
    <source>
        <dbReference type="ARBA" id="ARBA00047941"/>
    </source>
</evidence>